<gene>
    <name evidence="1" type="ORF">SOIL9_53830</name>
</gene>
<dbReference type="RefSeq" id="WP_162667215.1">
    <property type="nucleotide sequence ID" value="NZ_LR593886.1"/>
</dbReference>
<keyword evidence="2" id="KW-1185">Reference proteome</keyword>
<reference evidence="1 2" key="1">
    <citation type="submission" date="2019-05" db="EMBL/GenBank/DDBJ databases">
        <authorList>
            <consortium name="Science for Life Laboratories"/>
        </authorList>
    </citation>
    <scope>NUCLEOTIDE SEQUENCE [LARGE SCALE GENOMIC DNA]</scope>
    <source>
        <strain evidence="1">Soil9</strain>
    </source>
</reference>
<dbReference type="AlphaFoldDB" id="A0A6P2CTN2"/>
<evidence type="ECO:0000313" key="1">
    <source>
        <dbReference type="EMBL" id="VTR92331.1"/>
    </source>
</evidence>
<accession>A0A6P2CTN2</accession>
<evidence type="ECO:0000313" key="2">
    <source>
        <dbReference type="Proteomes" id="UP000464178"/>
    </source>
</evidence>
<organism evidence="1 2">
    <name type="scientific">Gemmata massiliana</name>
    <dbReference type="NCBI Taxonomy" id="1210884"/>
    <lineage>
        <taxon>Bacteria</taxon>
        <taxon>Pseudomonadati</taxon>
        <taxon>Planctomycetota</taxon>
        <taxon>Planctomycetia</taxon>
        <taxon>Gemmatales</taxon>
        <taxon>Gemmataceae</taxon>
        <taxon>Gemmata</taxon>
    </lineage>
</organism>
<protein>
    <submittedName>
        <fullName evidence="1">Uncharacterized protein</fullName>
    </submittedName>
</protein>
<dbReference type="Proteomes" id="UP000464178">
    <property type="component" value="Chromosome"/>
</dbReference>
<sequence length="152" mass="17628">MRLHQQTEWEALGLMCELSKEAKARIGNGTVKMAEDDANYKSMKDEEFFNFFAGILNHAQKRILRIQEDRGIKGRARRKANPISLRDGVVQLLKKHGRLNVKQIADLMVSELNFDTESTGERWKRSVYQGGIVPLLKSFKIKKDSERRYFVD</sequence>
<dbReference type="KEGG" id="gms:SOIL9_53830"/>
<proteinExistence type="predicted"/>
<dbReference type="EMBL" id="LR593886">
    <property type="protein sequence ID" value="VTR92331.1"/>
    <property type="molecule type" value="Genomic_DNA"/>
</dbReference>
<name>A0A6P2CTN2_9BACT</name>